<reference evidence="2 3" key="1">
    <citation type="submission" date="2017-03" db="EMBL/GenBank/DDBJ databases">
        <authorList>
            <person name="Afonso C.L."/>
            <person name="Miller P.J."/>
            <person name="Scott M.A."/>
            <person name="Spackman E."/>
            <person name="Goraichik I."/>
            <person name="Dimitrov K.M."/>
            <person name="Suarez D.L."/>
            <person name="Swayne D.E."/>
        </authorList>
    </citation>
    <scope>NUCLEOTIDE SEQUENCE [LARGE SCALE GENOMIC DNA]</scope>
    <source>
        <strain evidence="2 3">CECT 8625</strain>
    </source>
</reference>
<dbReference type="PANTHER" id="PTHR35563">
    <property type="entry name" value="BARREL METAL-DEPENDENT HYDROLASE, PUTATIVE (AFU_ORTHOLOGUE AFUA_1G16240)-RELATED"/>
    <property type="match status" value="1"/>
</dbReference>
<dbReference type="GO" id="GO:0047554">
    <property type="term" value="F:2-pyrone-4,6-dicarboxylate lactonase activity"/>
    <property type="evidence" value="ECO:0007669"/>
    <property type="project" value="UniProtKB-EC"/>
</dbReference>
<dbReference type="PANTHER" id="PTHR35563:SF2">
    <property type="entry name" value="BARREL METAL-DEPENDENT HYDROLASE, PUTATIVE (AFU_ORTHOLOGUE AFUA_1G16240)-RELATED"/>
    <property type="match status" value="1"/>
</dbReference>
<feature type="domain" description="Amidohydrolase-related" evidence="1">
    <location>
        <begin position="21"/>
        <end position="283"/>
    </location>
</feature>
<dbReference type="EMBL" id="FWFK01000001">
    <property type="protein sequence ID" value="SLN10131.1"/>
    <property type="molecule type" value="Genomic_DNA"/>
</dbReference>
<dbReference type="InterPro" id="IPR052358">
    <property type="entry name" value="Aro_Compnd_Degr_Hydrolases"/>
</dbReference>
<keyword evidence="2" id="KW-0378">Hydrolase</keyword>
<accession>A0A1X6Y480</accession>
<evidence type="ECO:0000313" key="2">
    <source>
        <dbReference type="EMBL" id="SLN10131.1"/>
    </source>
</evidence>
<dbReference type="InterPro" id="IPR032466">
    <property type="entry name" value="Metal_Hydrolase"/>
</dbReference>
<dbReference type="SUPFAM" id="SSF51556">
    <property type="entry name" value="Metallo-dependent hydrolases"/>
    <property type="match status" value="1"/>
</dbReference>
<organism evidence="2 3">
    <name type="scientific">Roseivivax jejudonensis</name>
    <dbReference type="NCBI Taxonomy" id="1529041"/>
    <lineage>
        <taxon>Bacteria</taxon>
        <taxon>Pseudomonadati</taxon>
        <taxon>Pseudomonadota</taxon>
        <taxon>Alphaproteobacteria</taxon>
        <taxon>Rhodobacterales</taxon>
        <taxon>Roseobacteraceae</taxon>
        <taxon>Roseivivax</taxon>
    </lineage>
</organism>
<keyword evidence="3" id="KW-1185">Reference proteome</keyword>
<dbReference type="Pfam" id="PF04909">
    <property type="entry name" value="Amidohydro_2"/>
    <property type="match status" value="1"/>
</dbReference>
<dbReference type="AlphaFoldDB" id="A0A1X6Y480"/>
<sequence length="286" mass="31153">MTIVRKITGASPRTRLPDGVVDTQTHMYLPGYPAIEGGPPNPPGDLPTPDQYRQVMAWLGIDRVVVTQGNAQQKDHGNLLAALAEMGEAARGIGCIDGETSEAELDRLAAAGVVGARIMDLPGGAVPLSQLDAVAERARARGWLMTVQFDGSRIEEEEGRLARLKQPWILDHHAKIFDGPTEGRKAAIKRLLDTGFCYFKFAACYESSTAGPPDYDDVAEVARDMAAHAPERIVWGTNWPHNMAKTTDAYPDDAVLLDTVAAWFPSERAFRTALVDTPDRLFFAGR</sequence>
<dbReference type="EC" id="3.1.1.57" evidence="2"/>
<dbReference type="Proteomes" id="UP000193570">
    <property type="component" value="Unassembled WGS sequence"/>
</dbReference>
<evidence type="ECO:0000259" key="1">
    <source>
        <dbReference type="Pfam" id="PF04909"/>
    </source>
</evidence>
<dbReference type="InterPro" id="IPR006680">
    <property type="entry name" value="Amidohydro-rel"/>
</dbReference>
<evidence type="ECO:0000313" key="3">
    <source>
        <dbReference type="Proteomes" id="UP000193570"/>
    </source>
</evidence>
<dbReference type="OrthoDB" id="9787654at2"/>
<dbReference type="RefSeq" id="WP_085789961.1">
    <property type="nucleotide sequence ID" value="NZ_FWFK01000001.1"/>
</dbReference>
<protein>
    <submittedName>
        <fullName evidence="2">2-pyrone-4,6-dicarbaxylate hydrolase</fullName>
        <ecNumber evidence="2">3.1.1.57</ecNumber>
    </submittedName>
</protein>
<gene>
    <name evidence="2" type="primary">ligI_1</name>
    <name evidence="2" type="ORF">ROJ8625_00173</name>
</gene>
<dbReference type="Gene3D" id="3.20.20.140">
    <property type="entry name" value="Metal-dependent hydrolases"/>
    <property type="match status" value="1"/>
</dbReference>
<proteinExistence type="predicted"/>
<name>A0A1X6Y480_9RHOB</name>